<keyword evidence="3" id="KW-1185">Reference proteome</keyword>
<sequence>MKLYRLITGPDDATFCHRVTEALNKGWQLQGSPVYGFDAEARSMRCGQAVIKEVEGIEYDPSIKLGAY</sequence>
<proteinExistence type="predicted"/>
<name>A0A8J3DT85_9HYPH</name>
<gene>
    <name evidence="2" type="ORF">GCM10010136_23380</name>
</gene>
<dbReference type="RefSeq" id="WP_189490303.1">
    <property type="nucleotide sequence ID" value="NZ_BMZO01000007.1"/>
</dbReference>
<accession>A0A8J3DT85</accession>
<organism evidence="2 3">
    <name type="scientific">Limoniibacter endophyticus</name>
    <dbReference type="NCBI Taxonomy" id="1565040"/>
    <lineage>
        <taxon>Bacteria</taxon>
        <taxon>Pseudomonadati</taxon>
        <taxon>Pseudomonadota</taxon>
        <taxon>Alphaproteobacteria</taxon>
        <taxon>Hyphomicrobiales</taxon>
        <taxon>Bartonellaceae</taxon>
        <taxon>Limoniibacter</taxon>
    </lineage>
</organism>
<dbReference type="InterPro" id="IPR013619">
    <property type="entry name" value="DUF1737"/>
</dbReference>
<evidence type="ECO:0000313" key="3">
    <source>
        <dbReference type="Proteomes" id="UP000641137"/>
    </source>
</evidence>
<dbReference type="Pfam" id="PF08410">
    <property type="entry name" value="DUF1737"/>
    <property type="match status" value="1"/>
</dbReference>
<dbReference type="Proteomes" id="UP000641137">
    <property type="component" value="Unassembled WGS sequence"/>
</dbReference>
<reference evidence="2" key="2">
    <citation type="submission" date="2020-09" db="EMBL/GenBank/DDBJ databases">
        <authorList>
            <person name="Sun Q."/>
            <person name="Kim S."/>
        </authorList>
    </citation>
    <scope>NUCLEOTIDE SEQUENCE</scope>
    <source>
        <strain evidence="2">KCTC 42097</strain>
    </source>
</reference>
<comment type="caution">
    <text evidence="2">The sequence shown here is derived from an EMBL/GenBank/DDBJ whole genome shotgun (WGS) entry which is preliminary data.</text>
</comment>
<evidence type="ECO:0000313" key="2">
    <source>
        <dbReference type="EMBL" id="GHC74303.1"/>
    </source>
</evidence>
<reference evidence="2" key="1">
    <citation type="journal article" date="2014" name="Int. J. Syst. Evol. Microbiol.">
        <title>Complete genome sequence of Corynebacterium casei LMG S-19264T (=DSM 44701T), isolated from a smear-ripened cheese.</title>
        <authorList>
            <consortium name="US DOE Joint Genome Institute (JGI-PGF)"/>
            <person name="Walter F."/>
            <person name="Albersmeier A."/>
            <person name="Kalinowski J."/>
            <person name="Ruckert C."/>
        </authorList>
    </citation>
    <scope>NUCLEOTIDE SEQUENCE</scope>
    <source>
        <strain evidence="2">KCTC 42097</strain>
    </source>
</reference>
<protein>
    <recommendedName>
        <fullName evidence="1">DUF1737 domain-containing protein</fullName>
    </recommendedName>
</protein>
<evidence type="ECO:0000259" key="1">
    <source>
        <dbReference type="Pfam" id="PF08410"/>
    </source>
</evidence>
<dbReference type="EMBL" id="BMZO01000007">
    <property type="protein sequence ID" value="GHC74303.1"/>
    <property type="molecule type" value="Genomic_DNA"/>
</dbReference>
<dbReference type="AlphaFoldDB" id="A0A8J3DT85"/>
<feature type="domain" description="DUF1737" evidence="1">
    <location>
        <begin position="1"/>
        <end position="53"/>
    </location>
</feature>